<name>A0A835PHB4_VANPL</name>
<dbReference type="EMBL" id="JADCNM010000060">
    <property type="protein sequence ID" value="KAG0451428.1"/>
    <property type="molecule type" value="Genomic_DNA"/>
</dbReference>
<feature type="signal peptide" evidence="1">
    <location>
        <begin position="1"/>
        <end position="25"/>
    </location>
</feature>
<dbReference type="Proteomes" id="UP000639772">
    <property type="component" value="Unassembled WGS sequence"/>
</dbReference>
<evidence type="ECO:0000313" key="3">
    <source>
        <dbReference type="Proteomes" id="UP000639772"/>
    </source>
</evidence>
<evidence type="ECO:0000313" key="2">
    <source>
        <dbReference type="EMBL" id="KAG0451428.1"/>
    </source>
</evidence>
<accession>A0A835PHB4</accession>
<sequence>MGTSLHMALRFGILYHGVLLPWIEATRRLRQECPLSPCLFPIVLEYLSSLIHHHMELSLPIGFRISPSASLITRLLLRIMKCSTPLTQMQRLKSYEILSSFYGKHSGKTLNLSKSSAFLSHCKDRKHNKMLVGKQVPT</sequence>
<reference evidence="2 3" key="1">
    <citation type="journal article" date="2020" name="Nat. Food">
        <title>A phased Vanilla planifolia genome enables genetic improvement of flavour and production.</title>
        <authorList>
            <person name="Hasing T."/>
            <person name="Tang H."/>
            <person name="Brym M."/>
            <person name="Khazi F."/>
            <person name="Huang T."/>
            <person name="Chambers A.H."/>
        </authorList>
    </citation>
    <scope>NUCLEOTIDE SEQUENCE [LARGE SCALE GENOMIC DNA]</scope>
    <source>
        <tissue evidence="2">Leaf</tissue>
    </source>
</reference>
<protein>
    <submittedName>
        <fullName evidence="2">Uncharacterized protein</fullName>
    </submittedName>
</protein>
<organism evidence="2 3">
    <name type="scientific">Vanilla planifolia</name>
    <name type="common">Vanilla</name>
    <dbReference type="NCBI Taxonomy" id="51239"/>
    <lineage>
        <taxon>Eukaryota</taxon>
        <taxon>Viridiplantae</taxon>
        <taxon>Streptophyta</taxon>
        <taxon>Embryophyta</taxon>
        <taxon>Tracheophyta</taxon>
        <taxon>Spermatophyta</taxon>
        <taxon>Magnoliopsida</taxon>
        <taxon>Liliopsida</taxon>
        <taxon>Asparagales</taxon>
        <taxon>Orchidaceae</taxon>
        <taxon>Vanilloideae</taxon>
        <taxon>Vanilleae</taxon>
        <taxon>Vanilla</taxon>
    </lineage>
</organism>
<comment type="caution">
    <text evidence="2">The sequence shown here is derived from an EMBL/GenBank/DDBJ whole genome shotgun (WGS) entry which is preliminary data.</text>
</comment>
<dbReference type="AlphaFoldDB" id="A0A835PHB4"/>
<feature type="chain" id="PRO_5032924604" evidence="1">
    <location>
        <begin position="26"/>
        <end position="138"/>
    </location>
</feature>
<proteinExistence type="predicted"/>
<gene>
    <name evidence="2" type="ORF">HPP92_026233</name>
</gene>
<keyword evidence="1" id="KW-0732">Signal</keyword>
<evidence type="ECO:0000256" key="1">
    <source>
        <dbReference type="SAM" id="SignalP"/>
    </source>
</evidence>